<reference evidence="1 2" key="1">
    <citation type="submission" date="2019-02" db="EMBL/GenBank/DDBJ databases">
        <authorList>
            <person name="Khodamoradi S."/>
            <person name="Hahnke R.L."/>
            <person name="Kaempfer P."/>
            <person name="Schumann P."/>
            <person name="Rohde M."/>
            <person name="Steinert M."/>
            <person name="Luzhetskyy A."/>
            <person name="Wink J."/>
            <person name="Ruckert C."/>
        </authorList>
    </citation>
    <scope>NUCLEOTIDE SEQUENCE [LARGE SCALE GENOMIC DNA]</scope>
    <source>
        <strain evidence="1 2">M2</strain>
    </source>
</reference>
<dbReference type="AlphaFoldDB" id="A0A4P6PZ97"/>
<evidence type="ECO:0008006" key="3">
    <source>
        <dbReference type="Google" id="ProtNLM"/>
    </source>
</evidence>
<organism evidence="1 2">
    <name type="scientific">Streptomonospora litoralis</name>
    <dbReference type="NCBI Taxonomy" id="2498135"/>
    <lineage>
        <taxon>Bacteria</taxon>
        <taxon>Bacillati</taxon>
        <taxon>Actinomycetota</taxon>
        <taxon>Actinomycetes</taxon>
        <taxon>Streptosporangiales</taxon>
        <taxon>Nocardiopsidaceae</taxon>
        <taxon>Streptomonospora</taxon>
    </lineage>
</organism>
<proteinExistence type="predicted"/>
<dbReference type="RefSeq" id="WP_131097827.1">
    <property type="nucleotide sequence ID" value="NZ_CP036455.1"/>
</dbReference>
<evidence type="ECO:0000313" key="1">
    <source>
        <dbReference type="EMBL" id="QBI53463.1"/>
    </source>
</evidence>
<name>A0A4P6PZ97_9ACTN</name>
<evidence type="ECO:0000313" key="2">
    <source>
        <dbReference type="Proteomes" id="UP000292235"/>
    </source>
</evidence>
<protein>
    <recommendedName>
        <fullName evidence="3">Polynucleotide kinase</fullName>
    </recommendedName>
</protein>
<sequence length="124" mass="14046">MTDQPKPRTISVDFDGVIHAYTRGWHDGTIYDPSVPGAIETLAEMQRTFAVVVHTTRDADTVAGWLCARGLNAIPDHRTDRVFWNERETILVSNRKIASLAYIDDRAIKFTSWDQARADIEDLT</sequence>
<keyword evidence="2" id="KW-1185">Reference proteome</keyword>
<dbReference type="Proteomes" id="UP000292235">
    <property type="component" value="Chromosome"/>
</dbReference>
<dbReference type="EMBL" id="CP036455">
    <property type="protein sequence ID" value="QBI53463.1"/>
    <property type="molecule type" value="Genomic_DNA"/>
</dbReference>
<dbReference type="InterPro" id="IPR023214">
    <property type="entry name" value="HAD_sf"/>
</dbReference>
<dbReference type="InterPro" id="IPR036412">
    <property type="entry name" value="HAD-like_sf"/>
</dbReference>
<dbReference type="OrthoDB" id="3436208at2"/>
<accession>A0A4P6PZ97</accession>
<gene>
    <name evidence="1" type="ORF">EKD16_08345</name>
</gene>
<dbReference type="KEGG" id="strr:EKD16_08345"/>
<dbReference type="Gene3D" id="3.40.50.1000">
    <property type="entry name" value="HAD superfamily/HAD-like"/>
    <property type="match status" value="1"/>
</dbReference>
<dbReference type="SUPFAM" id="SSF56784">
    <property type="entry name" value="HAD-like"/>
    <property type="match status" value="1"/>
</dbReference>